<evidence type="ECO:0000313" key="8">
    <source>
        <dbReference type="Proteomes" id="UP000216354"/>
    </source>
</evidence>
<evidence type="ECO:0000256" key="1">
    <source>
        <dbReference type="ARBA" id="ARBA00004821"/>
    </source>
</evidence>
<name>A0ABX4F385_9BORD</name>
<dbReference type="PANTHER" id="PTHR10993">
    <property type="entry name" value="OCTANOYLTRANSFERASE"/>
    <property type="match status" value="1"/>
</dbReference>
<proteinExistence type="inferred from homology"/>
<accession>A0ABX4F385</accession>
<feature type="domain" description="BPL/LPL catalytic" evidence="6">
    <location>
        <begin position="27"/>
        <end position="206"/>
    </location>
</feature>
<comment type="subcellular location">
    <subcellularLocation>
        <location evidence="5">Cytoplasm</location>
    </subcellularLocation>
</comment>
<comment type="similarity">
    <text evidence="5">Belongs to the LipB family.</text>
</comment>
<feature type="active site" description="Acyl-thioester intermediate" evidence="5">
    <location>
        <position position="168"/>
    </location>
</feature>
<keyword evidence="5" id="KW-0963">Cytoplasm</keyword>
<dbReference type="PROSITE" id="PS01313">
    <property type="entry name" value="LIPB"/>
    <property type="match status" value="1"/>
</dbReference>
<keyword evidence="3 5" id="KW-0012">Acyltransferase</keyword>
<dbReference type="Pfam" id="PF21948">
    <property type="entry name" value="LplA-B_cat"/>
    <property type="match status" value="1"/>
</dbReference>
<comment type="miscellaneous">
    <text evidence="5">In the reaction, the free carboxyl group of octanoic acid is attached via an amide linkage to the epsilon-amino group of a specific lysine residue of lipoyl domains of lipoate-dependent enzymes.</text>
</comment>
<dbReference type="InterPro" id="IPR020605">
    <property type="entry name" value="Octanoyltransferase_CS"/>
</dbReference>
<evidence type="ECO:0000256" key="3">
    <source>
        <dbReference type="ARBA" id="ARBA00023315"/>
    </source>
</evidence>
<comment type="catalytic activity">
    <reaction evidence="5">
        <text>octanoyl-[ACP] + L-lysyl-[protein] = N(6)-octanoyl-L-lysyl-[protein] + holo-[ACP] + H(+)</text>
        <dbReference type="Rhea" id="RHEA:17665"/>
        <dbReference type="Rhea" id="RHEA-COMP:9636"/>
        <dbReference type="Rhea" id="RHEA-COMP:9685"/>
        <dbReference type="Rhea" id="RHEA-COMP:9752"/>
        <dbReference type="Rhea" id="RHEA-COMP:9928"/>
        <dbReference type="ChEBI" id="CHEBI:15378"/>
        <dbReference type="ChEBI" id="CHEBI:29969"/>
        <dbReference type="ChEBI" id="CHEBI:64479"/>
        <dbReference type="ChEBI" id="CHEBI:78463"/>
        <dbReference type="ChEBI" id="CHEBI:78809"/>
        <dbReference type="EC" id="2.3.1.181"/>
    </reaction>
</comment>
<feature type="binding site" evidence="5">
    <location>
        <begin position="137"/>
        <end position="139"/>
    </location>
    <ligand>
        <name>substrate</name>
    </ligand>
</feature>
<dbReference type="Gene3D" id="3.30.930.10">
    <property type="entry name" value="Bira Bifunctional Protein, Domain 2"/>
    <property type="match status" value="1"/>
</dbReference>
<evidence type="ECO:0000256" key="5">
    <source>
        <dbReference type="HAMAP-Rule" id="MF_00013"/>
    </source>
</evidence>
<comment type="function">
    <text evidence="4 5">Catalyzes the transfer of endogenously produced octanoic acid from octanoyl-acyl-carrier-protein onto the lipoyl domains of lipoate-dependent enzymes. Lipoyl-ACP can also act as a substrate although octanoyl-ACP is likely to be the physiological substrate.</text>
</comment>
<dbReference type="PROSITE" id="PS51733">
    <property type="entry name" value="BPL_LPL_CATALYTIC"/>
    <property type="match status" value="1"/>
</dbReference>
<dbReference type="InterPro" id="IPR000544">
    <property type="entry name" value="Octanoyltransferase"/>
</dbReference>
<keyword evidence="8" id="KW-1185">Reference proteome</keyword>
<dbReference type="InterPro" id="IPR004143">
    <property type="entry name" value="BPL_LPL_catalytic"/>
</dbReference>
<comment type="caution">
    <text evidence="7">The sequence shown here is derived from an EMBL/GenBank/DDBJ whole genome shotgun (WGS) entry which is preliminary data.</text>
</comment>
<dbReference type="CDD" id="cd16444">
    <property type="entry name" value="LipB"/>
    <property type="match status" value="1"/>
</dbReference>
<dbReference type="EC" id="2.3.1.181" evidence="5"/>
<feature type="binding site" evidence="5">
    <location>
        <begin position="150"/>
        <end position="152"/>
    </location>
    <ligand>
        <name>substrate</name>
    </ligand>
</feature>
<sequence>MITWLDAPADYASVWQAMRAFTAARQPGTPDEIWLCEHAPVYTLGQAGSPAHLLDAGAIPVVHCDRGGQVTYHGPGQVVAYTLFDLRRAGLYVREYVALLEDAAIATLAQHGIASCRKPGAPGVYVRLDGELCKIAALGIKIRNGCAYHGVALNVAMDLAPFLGINPCGYEGLRTVDMAACGVSASVTQVGETLAQALAAALAAAPSAALAAVTDAAVTATPSVAPIPSAVPAPPASCVPPRVPPLAGRAAAGE</sequence>
<protein>
    <recommendedName>
        <fullName evidence="5">Octanoyltransferase</fullName>
        <ecNumber evidence="5">2.3.1.181</ecNumber>
    </recommendedName>
    <alternativeName>
        <fullName evidence="5">Lipoate-protein ligase B</fullName>
    </alternativeName>
    <alternativeName>
        <fullName evidence="5">Lipoyl/octanoyl transferase</fullName>
    </alternativeName>
    <alternativeName>
        <fullName evidence="5">Octanoyl-[acyl-carrier-protein]-protein N-octanoyltransferase</fullName>
    </alternativeName>
</protein>
<comment type="pathway">
    <text evidence="1 5">Protein modification; protein lipoylation via endogenous pathway; protein N(6)-(lipoyl)lysine from octanoyl-[acyl-carrier-protein]: step 1/2.</text>
</comment>
<dbReference type="SUPFAM" id="SSF55681">
    <property type="entry name" value="Class II aaRS and biotin synthetases"/>
    <property type="match status" value="1"/>
</dbReference>
<dbReference type="InterPro" id="IPR045864">
    <property type="entry name" value="aa-tRNA-synth_II/BPL/LPL"/>
</dbReference>
<reference evidence="7 8" key="1">
    <citation type="submission" date="2017-05" db="EMBL/GenBank/DDBJ databases">
        <title>Complete and WGS of Bordetella genogroups.</title>
        <authorList>
            <person name="Spilker T."/>
            <person name="Lipuma J."/>
        </authorList>
    </citation>
    <scope>NUCLEOTIDE SEQUENCE [LARGE SCALE GENOMIC DNA]</scope>
    <source>
        <strain evidence="7 8">AU9795</strain>
    </source>
</reference>
<dbReference type="NCBIfam" id="NF010923">
    <property type="entry name" value="PRK14343.1"/>
    <property type="match status" value="1"/>
</dbReference>
<organism evidence="7 8">
    <name type="scientific">Bordetella genomosp. 1</name>
    <dbReference type="NCBI Taxonomy" id="1395607"/>
    <lineage>
        <taxon>Bacteria</taxon>
        <taxon>Pseudomonadati</taxon>
        <taxon>Pseudomonadota</taxon>
        <taxon>Betaproteobacteria</taxon>
        <taxon>Burkholderiales</taxon>
        <taxon>Alcaligenaceae</taxon>
        <taxon>Bordetella</taxon>
    </lineage>
</organism>
<dbReference type="NCBIfam" id="TIGR00214">
    <property type="entry name" value="lipB"/>
    <property type="match status" value="1"/>
</dbReference>
<evidence type="ECO:0000256" key="2">
    <source>
        <dbReference type="ARBA" id="ARBA00022679"/>
    </source>
</evidence>
<keyword evidence="2 5" id="KW-0808">Transferase</keyword>
<feature type="binding site" evidence="5">
    <location>
        <begin position="66"/>
        <end position="73"/>
    </location>
    <ligand>
        <name>substrate</name>
    </ligand>
</feature>
<evidence type="ECO:0000313" key="7">
    <source>
        <dbReference type="EMBL" id="OZI68220.1"/>
    </source>
</evidence>
<dbReference type="HAMAP" id="MF_00013">
    <property type="entry name" value="LipB"/>
    <property type="match status" value="1"/>
</dbReference>
<gene>
    <name evidence="5" type="primary">lipB</name>
    <name evidence="7" type="ORF">CAL27_01750</name>
</gene>
<dbReference type="EMBL" id="NEVR01000001">
    <property type="protein sequence ID" value="OZI68220.1"/>
    <property type="molecule type" value="Genomic_DNA"/>
</dbReference>
<evidence type="ECO:0000256" key="4">
    <source>
        <dbReference type="ARBA" id="ARBA00024732"/>
    </source>
</evidence>
<dbReference type="Proteomes" id="UP000216354">
    <property type="component" value="Unassembled WGS sequence"/>
</dbReference>
<dbReference type="NCBIfam" id="NF010922">
    <property type="entry name" value="PRK14342.1"/>
    <property type="match status" value="1"/>
</dbReference>
<feature type="site" description="Lowers pKa of active site Cys" evidence="5">
    <location>
        <position position="134"/>
    </location>
</feature>
<dbReference type="PANTHER" id="PTHR10993:SF7">
    <property type="entry name" value="LIPOYLTRANSFERASE 2, MITOCHONDRIAL-RELATED"/>
    <property type="match status" value="1"/>
</dbReference>
<evidence type="ECO:0000259" key="6">
    <source>
        <dbReference type="PROSITE" id="PS51733"/>
    </source>
</evidence>